<comment type="caution">
    <text evidence="1">The sequence shown here is derived from an EMBL/GenBank/DDBJ whole genome shotgun (WGS) entry which is preliminary data.</text>
</comment>
<sequence length="78" mass="9015">MITYSENKFANFITRALPVRLEQLWPRLHLLRPGPHLTNQGLEMVVQMKPSRANRRGLLITGVRSVCFELRSLRSLSV</sequence>
<gene>
    <name evidence="1" type="ORF">Bpfe_023847</name>
</gene>
<proteinExistence type="predicted"/>
<organism evidence="1 2">
    <name type="scientific">Biomphalaria pfeifferi</name>
    <name type="common">Bloodfluke planorb</name>
    <name type="synonym">Freshwater snail</name>
    <dbReference type="NCBI Taxonomy" id="112525"/>
    <lineage>
        <taxon>Eukaryota</taxon>
        <taxon>Metazoa</taxon>
        <taxon>Spiralia</taxon>
        <taxon>Lophotrochozoa</taxon>
        <taxon>Mollusca</taxon>
        <taxon>Gastropoda</taxon>
        <taxon>Heterobranchia</taxon>
        <taxon>Euthyneura</taxon>
        <taxon>Panpulmonata</taxon>
        <taxon>Hygrophila</taxon>
        <taxon>Lymnaeoidea</taxon>
        <taxon>Planorbidae</taxon>
        <taxon>Biomphalaria</taxon>
    </lineage>
</organism>
<keyword evidence="2" id="KW-1185">Reference proteome</keyword>
<reference evidence="1" key="1">
    <citation type="journal article" date="2023" name="PLoS Negl. Trop. Dis.">
        <title>A genome sequence for Biomphalaria pfeifferi, the major vector snail for the human-infecting parasite Schistosoma mansoni.</title>
        <authorList>
            <person name="Bu L."/>
            <person name="Lu L."/>
            <person name="Laidemitt M.R."/>
            <person name="Zhang S.M."/>
            <person name="Mutuku M."/>
            <person name="Mkoji G."/>
            <person name="Steinauer M."/>
            <person name="Loker E.S."/>
        </authorList>
    </citation>
    <scope>NUCLEOTIDE SEQUENCE</scope>
    <source>
        <strain evidence="1">KasaAsao</strain>
    </source>
</reference>
<dbReference type="AlphaFoldDB" id="A0AAD8B385"/>
<protein>
    <submittedName>
        <fullName evidence="1">Uncharacterized protein</fullName>
    </submittedName>
</protein>
<name>A0AAD8B385_BIOPF</name>
<evidence type="ECO:0000313" key="2">
    <source>
        <dbReference type="Proteomes" id="UP001233172"/>
    </source>
</evidence>
<evidence type="ECO:0000313" key="1">
    <source>
        <dbReference type="EMBL" id="KAK0046687.1"/>
    </source>
</evidence>
<accession>A0AAD8B385</accession>
<dbReference type="EMBL" id="JASAOG010000161">
    <property type="protein sequence ID" value="KAK0046687.1"/>
    <property type="molecule type" value="Genomic_DNA"/>
</dbReference>
<dbReference type="Proteomes" id="UP001233172">
    <property type="component" value="Unassembled WGS sequence"/>
</dbReference>
<reference evidence="1" key="2">
    <citation type="submission" date="2023-04" db="EMBL/GenBank/DDBJ databases">
        <authorList>
            <person name="Bu L."/>
            <person name="Lu L."/>
            <person name="Laidemitt M.R."/>
            <person name="Zhang S.M."/>
            <person name="Mutuku M."/>
            <person name="Mkoji G."/>
            <person name="Steinauer M."/>
            <person name="Loker E.S."/>
        </authorList>
    </citation>
    <scope>NUCLEOTIDE SEQUENCE</scope>
    <source>
        <strain evidence="1">KasaAsao</strain>
        <tissue evidence="1">Whole Snail</tissue>
    </source>
</reference>